<dbReference type="EMBL" id="AMZH03010485">
    <property type="protein sequence ID" value="RRT54662.1"/>
    <property type="molecule type" value="Genomic_DNA"/>
</dbReference>
<evidence type="ECO:0000313" key="3">
    <source>
        <dbReference type="Proteomes" id="UP000287651"/>
    </source>
</evidence>
<proteinExistence type="predicted"/>
<evidence type="ECO:0000313" key="2">
    <source>
        <dbReference type="EMBL" id="RRT54662.1"/>
    </source>
</evidence>
<feature type="compositionally biased region" description="Polar residues" evidence="1">
    <location>
        <begin position="49"/>
        <end position="58"/>
    </location>
</feature>
<dbReference type="AlphaFoldDB" id="A0A426YSH3"/>
<name>A0A426YSH3_ENSVE</name>
<gene>
    <name evidence="2" type="ORF">B296_00039114</name>
</gene>
<evidence type="ECO:0000256" key="1">
    <source>
        <dbReference type="SAM" id="MobiDB-lite"/>
    </source>
</evidence>
<feature type="region of interest" description="Disordered" evidence="1">
    <location>
        <begin position="18"/>
        <end position="58"/>
    </location>
</feature>
<protein>
    <submittedName>
        <fullName evidence="2">Uncharacterized protein</fullName>
    </submittedName>
</protein>
<organism evidence="2 3">
    <name type="scientific">Ensete ventricosum</name>
    <name type="common">Abyssinian banana</name>
    <name type="synonym">Musa ensete</name>
    <dbReference type="NCBI Taxonomy" id="4639"/>
    <lineage>
        <taxon>Eukaryota</taxon>
        <taxon>Viridiplantae</taxon>
        <taxon>Streptophyta</taxon>
        <taxon>Embryophyta</taxon>
        <taxon>Tracheophyta</taxon>
        <taxon>Spermatophyta</taxon>
        <taxon>Magnoliopsida</taxon>
        <taxon>Liliopsida</taxon>
        <taxon>Zingiberales</taxon>
        <taxon>Musaceae</taxon>
        <taxon>Ensete</taxon>
    </lineage>
</organism>
<sequence length="83" mass="9414">MCGPRSRPVRFAARFEPHHHTRPQVKGQQWRGARRRRAPRNPCAPNLTRVETPSSSWVPPSPYQFPTHARSVPLFGASLFVGS</sequence>
<dbReference type="Proteomes" id="UP000287651">
    <property type="component" value="Unassembled WGS sequence"/>
</dbReference>
<accession>A0A426YSH3</accession>
<reference evidence="2 3" key="1">
    <citation type="journal article" date="2014" name="Agronomy (Basel)">
        <title>A Draft Genome Sequence for Ensete ventricosum, the Drought-Tolerant Tree Against Hunger.</title>
        <authorList>
            <person name="Harrison J."/>
            <person name="Moore K.A."/>
            <person name="Paszkiewicz K."/>
            <person name="Jones T."/>
            <person name="Grant M."/>
            <person name="Ambacheew D."/>
            <person name="Muzemil S."/>
            <person name="Studholme D.J."/>
        </authorList>
    </citation>
    <scope>NUCLEOTIDE SEQUENCE [LARGE SCALE GENOMIC DNA]</scope>
</reference>
<comment type="caution">
    <text evidence="2">The sequence shown here is derived from an EMBL/GenBank/DDBJ whole genome shotgun (WGS) entry which is preliminary data.</text>
</comment>